<dbReference type="SMART" id="SM01005">
    <property type="entry name" value="Ala_racemase_C"/>
    <property type="match status" value="1"/>
</dbReference>
<dbReference type="InterPro" id="IPR036565">
    <property type="entry name" value="Mur-like_cat_sf"/>
</dbReference>
<gene>
    <name evidence="6" type="ORF">N6H18_01540</name>
</gene>
<comment type="function">
    <text evidence="4">Catalyzes the interconversion of L-alanine and D-alanine. May also act on other amino acids.</text>
</comment>
<keyword evidence="2 4" id="KW-0663">Pyridoxal phosphate</keyword>
<comment type="pathway">
    <text evidence="4">Amino-acid biosynthesis; D-alanine biosynthesis; D-alanine from L-alanine: step 1/1.</text>
</comment>
<feature type="binding site" evidence="4">
    <location>
        <position position="569"/>
    </location>
    <ligand>
        <name>substrate</name>
    </ligand>
</feature>
<dbReference type="Pfam" id="PF00842">
    <property type="entry name" value="Ala_racemase_C"/>
    <property type="match status" value="1"/>
</dbReference>
<dbReference type="InterPro" id="IPR036615">
    <property type="entry name" value="Mur_ligase_C_dom_sf"/>
</dbReference>
<name>A0ABY6CQ43_9BACT</name>
<dbReference type="HAMAP" id="MF_01201">
    <property type="entry name" value="Ala_racemase"/>
    <property type="match status" value="1"/>
</dbReference>
<feature type="modified residue" description="N6-(pyridoxal phosphate)lysine" evidence="4">
    <location>
        <position position="472"/>
    </location>
</feature>
<evidence type="ECO:0000256" key="2">
    <source>
        <dbReference type="ARBA" id="ARBA00022898"/>
    </source>
</evidence>
<evidence type="ECO:0000313" key="7">
    <source>
        <dbReference type="Proteomes" id="UP001065174"/>
    </source>
</evidence>
<evidence type="ECO:0000256" key="4">
    <source>
        <dbReference type="HAMAP-Rule" id="MF_01201"/>
    </source>
</evidence>
<feature type="binding site" evidence="4">
    <location>
        <position position="746"/>
    </location>
    <ligand>
        <name>substrate</name>
    </ligand>
</feature>
<dbReference type="InterPro" id="IPR000713">
    <property type="entry name" value="Mur_ligase_N"/>
</dbReference>
<dbReference type="NCBIfam" id="NF008897">
    <property type="entry name" value="PRK11930.1"/>
    <property type="match status" value="1"/>
</dbReference>
<sequence length="802" mass="91092">MKFHELEGLCKGKITHQVKDAEIKELVTDTRNISIRSGVLFFAIEGINHDGHAFVQDAYDKGVRCFVVEKEVRLPSDVNVIEVRQSLPALQLVAAYHRSLFTYPVIGVTGSNGKTIVKEWLAQMLDYKFSIVKSPKSYNSQLGVPLSVWQMTESHHMGIFEAGISESGEMERLEKIIRPTLGIFTNIGEAHNAGFSSLQQKADEKARLFKDCKKVIYSQAYPEIAQALKETVSPETELVAWKIDDSKGNQITVQIGHHFLNLKLRFSDPASVENSLHCAVALHVLGFGQEVIQSRLDTLSSVKMRLEMKQAVNRSYVIDDTYNNDLYGLEVALDFLHRQNQKTKKTVILSDLYQTGLALPDLYSRIDDLLRNQQIHRLIGIGKEISSVRDQFHTEAEFYDTTAAFLASDFAVQDEIVLVKGARDFEFERIVERLEYKAHGTILEINMESLTNNLNHYRAKLRPEVKIMVMVKAFAYGGGNFEIANLLQFHKVDYLGVAYTDEALELRKNGIHLPIMIMNPSSDSFRFFKEYNLEPEMYSLEQLIDFVDYFEGEEAIPAIHIKLETGMNRLGFKENELKRLVEILKLKKKLKVKSIFSHLAGSEDPRHKEFSLQQGRRFEEMSEEVMAALWYKPMRHLTNTAGIENYKQFHFDMVRLGIGLYGFDPVKSEEKKLQIVGTLKTHISQVKNIKEGESIGYGRMGFAEKNMKIAVVPIGYADGYLRAFGNGVGKMSIKGQWVPTIGNICMDMTMLDVTDVKVQSGEEVVVFGDSPTIKDLATWIGTIPYEILTNISQRVKRTYVSD</sequence>
<dbReference type="PRINTS" id="PR00992">
    <property type="entry name" value="ALARACEMASE"/>
</dbReference>
<dbReference type="SUPFAM" id="SSF53244">
    <property type="entry name" value="MurD-like peptide ligases, peptide-binding domain"/>
    <property type="match status" value="1"/>
</dbReference>
<dbReference type="Gene3D" id="3.20.20.10">
    <property type="entry name" value="Alanine racemase"/>
    <property type="match status" value="1"/>
</dbReference>
<dbReference type="Proteomes" id="UP001065174">
    <property type="component" value="Chromosome"/>
</dbReference>
<organism evidence="6 7">
    <name type="scientific">Reichenbachiella agarivorans</name>
    <dbReference type="NCBI Taxonomy" id="2979464"/>
    <lineage>
        <taxon>Bacteria</taxon>
        <taxon>Pseudomonadati</taxon>
        <taxon>Bacteroidota</taxon>
        <taxon>Cytophagia</taxon>
        <taxon>Cytophagales</taxon>
        <taxon>Reichenbachiellaceae</taxon>
        <taxon>Reichenbachiella</taxon>
    </lineage>
</organism>
<dbReference type="InterPro" id="IPR011079">
    <property type="entry name" value="Ala_racemase_C"/>
</dbReference>
<dbReference type="CDD" id="cd00430">
    <property type="entry name" value="PLPDE_III_AR"/>
    <property type="match status" value="1"/>
</dbReference>
<dbReference type="SUPFAM" id="SSF50621">
    <property type="entry name" value="Alanine racemase C-terminal domain-like"/>
    <property type="match status" value="1"/>
</dbReference>
<protein>
    <recommendedName>
        <fullName evidence="4">Alanine racemase</fullName>
        <ecNumber evidence="4">5.1.1.1</ecNumber>
    </recommendedName>
</protein>
<dbReference type="InterPro" id="IPR000821">
    <property type="entry name" value="Ala_racemase"/>
</dbReference>
<dbReference type="InterPro" id="IPR013221">
    <property type="entry name" value="Mur_ligase_cen"/>
</dbReference>
<feature type="active site" description="Proton acceptor; specific for D-alanine" evidence="4">
    <location>
        <position position="472"/>
    </location>
</feature>
<dbReference type="Gene3D" id="3.40.1190.10">
    <property type="entry name" value="Mur-like, catalytic domain"/>
    <property type="match status" value="1"/>
</dbReference>
<dbReference type="PANTHER" id="PTHR30511:SF0">
    <property type="entry name" value="ALANINE RACEMASE, CATABOLIC-RELATED"/>
    <property type="match status" value="1"/>
</dbReference>
<dbReference type="Pfam" id="PF01225">
    <property type="entry name" value="Mur_ligase"/>
    <property type="match status" value="1"/>
</dbReference>
<dbReference type="SUPFAM" id="SSF63418">
    <property type="entry name" value="MurE/MurF N-terminal domain"/>
    <property type="match status" value="1"/>
</dbReference>
<comment type="catalytic activity">
    <reaction evidence="4">
        <text>L-alanine = D-alanine</text>
        <dbReference type="Rhea" id="RHEA:20249"/>
        <dbReference type="ChEBI" id="CHEBI:57416"/>
        <dbReference type="ChEBI" id="CHEBI:57972"/>
        <dbReference type="EC" id="5.1.1.1"/>
    </reaction>
</comment>
<dbReference type="PANTHER" id="PTHR30511">
    <property type="entry name" value="ALANINE RACEMASE"/>
    <property type="match status" value="1"/>
</dbReference>
<keyword evidence="7" id="KW-1185">Reference proteome</keyword>
<dbReference type="EC" id="5.1.1.1" evidence="4"/>
<reference evidence="6" key="1">
    <citation type="submission" date="2022-09" db="EMBL/GenBank/DDBJ databases">
        <title>Comparative genomics and taxonomic characterization of three novel marine species of genus Reichenbachiella exhibiting antioxidant and polysaccharide degradation activities.</title>
        <authorList>
            <person name="Muhammad N."/>
            <person name="Lee Y.-J."/>
            <person name="Ko J."/>
            <person name="Kim S.-G."/>
        </authorList>
    </citation>
    <scope>NUCLEOTIDE SEQUENCE</scope>
    <source>
        <strain evidence="6">BKB1-1</strain>
    </source>
</reference>
<dbReference type="SUPFAM" id="SSF53623">
    <property type="entry name" value="MurD-like peptide ligases, catalytic domain"/>
    <property type="match status" value="1"/>
</dbReference>
<dbReference type="NCBIfam" id="TIGR00492">
    <property type="entry name" value="alr"/>
    <property type="match status" value="1"/>
</dbReference>
<proteinExistence type="inferred from homology"/>
<evidence type="ECO:0000256" key="1">
    <source>
        <dbReference type="ARBA" id="ARBA00001933"/>
    </source>
</evidence>
<dbReference type="RefSeq" id="WP_262310086.1">
    <property type="nucleotide sequence ID" value="NZ_CP106679.1"/>
</dbReference>
<comment type="similarity">
    <text evidence="4">Belongs to the alanine racemase family.</text>
</comment>
<dbReference type="InterPro" id="IPR001608">
    <property type="entry name" value="Ala_racemase_N"/>
</dbReference>
<dbReference type="InterPro" id="IPR009006">
    <property type="entry name" value="Ala_racemase/Decarboxylase_C"/>
</dbReference>
<comment type="cofactor">
    <cofactor evidence="1 4">
        <name>pyridoxal 5'-phosphate</name>
        <dbReference type="ChEBI" id="CHEBI:597326"/>
    </cofactor>
</comment>
<evidence type="ECO:0000259" key="5">
    <source>
        <dbReference type="SMART" id="SM01005"/>
    </source>
</evidence>
<feature type="active site" description="Proton acceptor; specific for L-alanine" evidence="4">
    <location>
        <position position="697"/>
    </location>
</feature>
<dbReference type="Pfam" id="PF01168">
    <property type="entry name" value="Ala_racemase_N"/>
    <property type="match status" value="1"/>
</dbReference>
<feature type="domain" description="Alanine racemase C-terminal" evidence="5">
    <location>
        <begin position="676"/>
        <end position="800"/>
    </location>
</feature>
<keyword evidence="3 4" id="KW-0413">Isomerase</keyword>
<keyword evidence="6" id="KW-0436">Ligase</keyword>
<dbReference type="Gene3D" id="3.90.190.20">
    <property type="entry name" value="Mur ligase, C-terminal domain"/>
    <property type="match status" value="1"/>
</dbReference>
<dbReference type="Gene3D" id="2.40.37.10">
    <property type="entry name" value="Lyase, Ornithine Decarboxylase, Chain A, domain 1"/>
    <property type="match status" value="1"/>
</dbReference>
<dbReference type="InterPro" id="IPR035911">
    <property type="entry name" value="MurE/MurF_N"/>
</dbReference>
<evidence type="ECO:0000313" key="6">
    <source>
        <dbReference type="EMBL" id="UXP32651.1"/>
    </source>
</evidence>
<dbReference type="SUPFAM" id="SSF51419">
    <property type="entry name" value="PLP-binding barrel"/>
    <property type="match status" value="1"/>
</dbReference>
<accession>A0ABY6CQ43</accession>
<dbReference type="InterPro" id="IPR029066">
    <property type="entry name" value="PLP-binding_barrel"/>
</dbReference>
<dbReference type="EMBL" id="CP106679">
    <property type="protein sequence ID" value="UXP32651.1"/>
    <property type="molecule type" value="Genomic_DNA"/>
</dbReference>
<dbReference type="GO" id="GO:0016874">
    <property type="term" value="F:ligase activity"/>
    <property type="evidence" value="ECO:0007669"/>
    <property type="project" value="UniProtKB-KW"/>
</dbReference>
<dbReference type="Gene3D" id="3.40.1390.10">
    <property type="entry name" value="MurE/MurF, N-terminal domain"/>
    <property type="match status" value="1"/>
</dbReference>
<evidence type="ECO:0000256" key="3">
    <source>
        <dbReference type="ARBA" id="ARBA00023235"/>
    </source>
</evidence>
<dbReference type="Pfam" id="PF08245">
    <property type="entry name" value="Mur_ligase_M"/>
    <property type="match status" value="1"/>
</dbReference>